<evidence type="ECO:0000313" key="6">
    <source>
        <dbReference type="Proteomes" id="UP000006362"/>
    </source>
</evidence>
<proteinExistence type="predicted"/>
<gene>
    <name evidence="5" type="ordered locus">Theam_0787</name>
</gene>
<organism evidence="5 6">
    <name type="scientific">Thermovibrio ammonificans (strain DSM 15698 / JCM 12110 / HB-1)</name>
    <dbReference type="NCBI Taxonomy" id="648996"/>
    <lineage>
        <taxon>Bacteria</taxon>
        <taxon>Pseudomonadati</taxon>
        <taxon>Aquificota</taxon>
        <taxon>Aquificia</taxon>
        <taxon>Desulfurobacteriales</taxon>
        <taxon>Desulfurobacteriaceae</taxon>
        <taxon>Thermovibrio</taxon>
    </lineage>
</organism>
<dbReference type="GO" id="GO:0016887">
    <property type="term" value="F:ATP hydrolysis activity"/>
    <property type="evidence" value="ECO:0007669"/>
    <property type="project" value="InterPro"/>
</dbReference>
<dbReference type="Pfam" id="PF00005">
    <property type="entry name" value="ABC_tran"/>
    <property type="match status" value="1"/>
</dbReference>
<dbReference type="InterPro" id="IPR027417">
    <property type="entry name" value="P-loop_NTPase"/>
</dbReference>
<dbReference type="SMART" id="SM00382">
    <property type="entry name" value="AAA"/>
    <property type="match status" value="1"/>
</dbReference>
<dbReference type="InterPro" id="IPR050093">
    <property type="entry name" value="ABC_SmlMolc_Importer"/>
</dbReference>
<name>E8T6H0_THEA1</name>
<dbReference type="Gene3D" id="3.40.50.300">
    <property type="entry name" value="P-loop containing nucleotide triphosphate hydrolases"/>
    <property type="match status" value="1"/>
</dbReference>
<keyword evidence="1" id="KW-0813">Transport</keyword>
<dbReference type="RefSeq" id="WP_013537540.1">
    <property type="nucleotide sequence ID" value="NC_014926.1"/>
</dbReference>
<dbReference type="PROSITE" id="PS50893">
    <property type="entry name" value="ABC_TRANSPORTER_2"/>
    <property type="match status" value="1"/>
</dbReference>
<evidence type="ECO:0000256" key="1">
    <source>
        <dbReference type="ARBA" id="ARBA00022448"/>
    </source>
</evidence>
<dbReference type="PANTHER" id="PTHR42781:SF4">
    <property type="entry name" value="SPERMIDINE_PUTRESCINE IMPORT ATP-BINDING PROTEIN POTA"/>
    <property type="match status" value="1"/>
</dbReference>
<protein>
    <submittedName>
        <fullName evidence="5">ABC transporter related protein</fullName>
    </submittedName>
</protein>
<dbReference type="OrthoDB" id="9802264at2"/>
<dbReference type="SUPFAM" id="SSF50331">
    <property type="entry name" value="MOP-like"/>
    <property type="match status" value="1"/>
</dbReference>
<evidence type="ECO:0000259" key="4">
    <source>
        <dbReference type="PROSITE" id="PS50893"/>
    </source>
</evidence>
<dbReference type="eggNOG" id="COG3842">
    <property type="taxonomic scope" value="Bacteria"/>
</dbReference>
<dbReference type="InterPro" id="IPR008995">
    <property type="entry name" value="Mo/tungstate-bd_C_term_dom"/>
</dbReference>
<dbReference type="HOGENOM" id="CLU_000604_1_1_0"/>
<dbReference type="InterPro" id="IPR003593">
    <property type="entry name" value="AAA+_ATPase"/>
</dbReference>
<dbReference type="STRING" id="648996.Theam_0787"/>
<sequence length="348" mass="38734">MVEVRVKKRLPKFNLNVSFKSEGLVTVLFAPSGSGKSLTLNCVAGVVKPDSGHIEVNGKVFYSSEEGINLKPQHRRVGFLFQDFALFPHLNVWANVTYGCRRRELANELLKLLQIEHLKEKLPSQLSGGQKQRVALARALAAEPELLLLDEPFSALHAGLKEELHREILRIIREFSLPTLLVTHDIDEAFELGDQVVVMDGGKTLAQGEPREIYLSPGSKRVAEILGHRCFIEATVCEVNGNQTVVKTAGGKRIKCRKGPFKRGEKVLVSVLPFSVALNPAQETNRLELKVKEVKLRRGTTQVTALFEGREVELHLPPSLLPNKLLEPGRVATFYLSPQLLPVLKEEP</sequence>
<dbReference type="SUPFAM" id="SSF52540">
    <property type="entry name" value="P-loop containing nucleoside triphosphate hydrolases"/>
    <property type="match status" value="1"/>
</dbReference>
<evidence type="ECO:0000256" key="3">
    <source>
        <dbReference type="ARBA" id="ARBA00022840"/>
    </source>
</evidence>
<dbReference type="KEGG" id="tam:Theam_0787"/>
<feature type="domain" description="ABC transporter" evidence="4">
    <location>
        <begin position="4"/>
        <end position="226"/>
    </location>
</feature>
<dbReference type="AlphaFoldDB" id="E8T6H0"/>
<accession>E8T6H0</accession>
<evidence type="ECO:0000313" key="5">
    <source>
        <dbReference type="EMBL" id="ADU96754.1"/>
    </source>
</evidence>
<dbReference type="EMBL" id="CP002444">
    <property type="protein sequence ID" value="ADU96754.1"/>
    <property type="molecule type" value="Genomic_DNA"/>
</dbReference>
<dbReference type="PROSITE" id="PS00211">
    <property type="entry name" value="ABC_TRANSPORTER_1"/>
    <property type="match status" value="1"/>
</dbReference>
<keyword evidence="2" id="KW-0547">Nucleotide-binding</keyword>
<evidence type="ECO:0000256" key="2">
    <source>
        <dbReference type="ARBA" id="ARBA00022741"/>
    </source>
</evidence>
<dbReference type="GO" id="GO:0005524">
    <property type="term" value="F:ATP binding"/>
    <property type="evidence" value="ECO:0007669"/>
    <property type="project" value="UniProtKB-KW"/>
</dbReference>
<dbReference type="Proteomes" id="UP000006362">
    <property type="component" value="Chromosome"/>
</dbReference>
<dbReference type="PANTHER" id="PTHR42781">
    <property type="entry name" value="SPERMIDINE/PUTRESCINE IMPORT ATP-BINDING PROTEIN POTA"/>
    <property type="match status" value="1"/>
</dbReference>
<dbReference type="InterPro" id="IPR017871">
    <property type="entry name" value="ABC_transporter-like_CS"/>
</dbReference>
<dbReference type="InterPro" id="IPR003439">
    <property type="entry name" value="ABC_transporter-like_ATP-bd"/>
</dbReference>
<reference evidence="5" key="1">
    <citation type="submission" date="2011-01" db="EMBL/GenBank/DDBJ databases">
        <title>Complete sequence of chromosome of Thermovibrio ammonificans HB-1.</title>
        <authorList>
            <consortium name="US DOE Joint Genome Institute"/>
            <person name="Lucas S."/>
            <person name="Copeland A."/>
            <person name="Lapidus A."/>
            <person name="Cheng J.-F."/>
            <person name="Goodwin L."/>
            <person name="Pitluck S."/>
            <person name="Davenport K."/>
            <person name="Detter J.C."/>
            <person name="Han C."/>
            <person name="Tapia R."/>
            <person name="Land M."/>
            <person name="Hauser L."/>
            <person name="Kyrpides N."/>
            <person name="Ivanova N."/>
            <person name="Ovchinnikova G."/>
            <person name="Vetriani C."/>
            <person name="Woyke T."/>
        </authorList>
    </citation>
    <scope>NUCLEOTIDE SEQUENCE [LARGE SCALE GENOMIC DNA]</scope>
    <source>
        <strain evidence="5">HB-1</strain>
    </source>
</reference>
<keyword evidence="3" id="KW-0067">ATP-binding</keyword>
<keyword evidence="6" id="KW-1185">Reference proteome</keyword>